<dbReference type="Pfam" id="PF00046">
    <property type="entry name" value="Homeodomain"/>
    <property type="match status" value="1"/>
</dbReference>
<evidence type="ECO:0008006" key="12">
    <source>
        <dbReference type="Google" id="ProtNLM"/>
    </source>
</evidence>
<gene>
    <name evidence="10" type="ORF">P4O66_000843</name>
</gene>
<dbReference type="FunFam" id="1.10.10.60:FF:000057">
    <property type="entry name" value="Short stature homeobox 2"/>
    <property type="match status" value="1"/>
</dbReference>
<evidence type="ECO:0000256" key="4">
    <source>
        <dbReference type="ARBA" id="ARBA00023155"/>
    </source>
</evidence>
<dbReference type="InterPro" id="IPR003654">
    <property type="entry name" value="OAR_dom"/>
</dbReference>
<feature type="domain" description="OAR" evidence="9">
    <location>
        <begin position="527"/>
        <end position="540"/>
    </location>
</feature>
<keyword evidence="11" id="KW-1185">Reference proteome</keyword>
<evidence type="ECO:0000256" key="5">
    <source>
        <dbReference type="ARBA" id="ARBA00023242"/>
    </source>
</evidence>
<comment type="subcellular location">
    <subcellularLocation>
        <location evidence="1 6 7">Nucleus</location>
    </subcellularLocation>
</comment>
<dbReference type="AlphaFoldDB" id="A0AAD9E049"/>
<proteinExistence type="predicted"/>
<reference evidence="10" key="1">
    <citation type="submission" date="2023-03" db="EMBL/GenBank/DDBJ databases">
        <title>Electrophorus voltai genome.</title>
        <authorList>
            <person name="Bian C."/>
        </authorList>
    </citation>
    <scope>NUCLEOTIDE SEQUENCE</scope>
    <source>
        <strain evidence="10">CB-2022</strain>
        <tissue evidence="10">Muscle</tissue>
    </source>
</reference>
<dbReference type="CDD" id="cd00086">
    <property type="entry name" value="homeodomain"/>
    <property type="match status" value="1"/>
</dbReference>
<evidence type="ECO:0000313" key="11">
    <source>
        <dbReference type="Proteomes" id="UP001239994"/>
    </source>
</evidence>
<dbReference type="PROSITE" id="PS50071">
    <property type="entry name" value="HOMEOBOX_2"/>
    <property type="match status" value="1"/>
</dbReference>
<protein>
    <recommendedName>
        <fullName evidence="12">Short stature homeobox</fullName>
    </recommendedName>
</protein>
<name>A0AAD9E049_9TELE</name>
<keyword evidence="4 6" id="KW-0371">Homeobox</keyword>
<keyword evidence="2" id="KW-0217">Developmental protein</keyword>
<evidence type="ECO:0000313" key="10">
    <source>
        <dbReference type="EMBL" id="KAK1797552.1"/>
    </source>
</evidence>
<dbReference type="PANTHER" id="PTHR46255:SF2">
    <property type="entry name" value="SHORT STATURE HOMEOBOX PROTEIN"/>
    <property type="match status" value="1"/>
</dbReference>
<dbReference type="GO" id="GO:0005634">
    <property type="term" value="C:nucleus"/>
    <property type="evidence" value="ECO:0007669"/>
    <property type="project" value="UniProtKB-SubCell"/>
</dbReference>
<feature type="domain" description="Homeobox" evidence="8">
    <location>
        <begin position="370"/>
        <end position="428"/>
    </location>
</feature>
<dbReference type="SUPFAM" id="SSF46689">
    <property type="entry name" value="Homeodomain-like"/>
    <property type="match status" value="1"/>
</dbReference>
<dbReference type="PROSITE" id="PS50803">
    <property type="entry name" value="OAR"/>
    <property type="match status" value="1"/>
</dbReference>
<dbReference type="PANTHER" id="PTHR46255">
    <property type="entry name" value="SHORT STATURE HOMEOBOX"/>
    <property type="match status" value="1"/>
</dbReference>
<evidence type="ECO:0000256" key="3">
    <source>
        <dbReference type="ARBA" id="ARBA00023125"/>
    </source>
</evidence>
<accession>A0AAD9E049</accession>
<feature type="DNA-binding region" description="Homeobox" evidence="6">
    <location>
        <begin position="372"/>
        <end position="429"/>
    </location>
</feature>
<evidence type="ECO:0000256" key="7">
    <source>
        <dbReference type="RuleBase" id="RU000682"/>
    </source>
</evidence>
<dbReference type="Pfam" id="PF03826">
    <property type="entry name" value="OAR"/>
    <property type="match status" value="1"/>
</dbReference>
<keyword evidence="5 6" id="KW-0539">Nucleus</keyword>
<dbReference type="InterPro" id="IPR009057">
    <property type="entry name" value="Homeodomain-like_sf"/>
</dbReference>
<evidence type="ECO:0000256" key="2">
    <source>
        <dbReference type="ARBA" id="ARBA00022473"/>
    </source>
</evidence>
<evidence type="ECO:0000256" key="1">
    <source>
        <dbReference type="ARBA" id="ARBA00004123"/>
    </source>
</evidence>
<dbReference type="InterPro" id="IPR001356">
    <property type="entry name" value="HD"/>
</dbReference>
<dbReference type="EMBL" id="JAROKS010000013">
    <property type="protein sequence ID" value="KAK1797552.1"/>
    <property type="molecule type" value="Genomic_DNA"/>
</dbReference>
<evidence type="ECO:0000256" key="6">
    <source>
        <dbReference type="PROSITE-ProRule" id="PRU00108"/>
    </source>
</evidence>
<evidence type="ECO:0000259" key="9">
    <source>
        <dbReference type="PROSITE" id="PS50803"/>
    </source>
</evidence>
<comment type="caution">
    <text evidence="10">The sequence shown here is derived from an EMBL/GenBank/DDBJ whole genome shotgun (WGS) entry which is preliminary data.</text>
</comment>
<sequence>MSDSPCISISGPGCVCSEQAQSPGWLRLHSSTPLSCSARPAWMSRPWLSDAQSLWARRAKNPPRLQMILALVEQSTPVLLLLISGLWSRAGPSSALGVMGTSRLCAGDDVIWIGESQTTGLVSPRPQDWRVPDHRVGESQTIGLASPRPQDWSVSSRVRPAVGAEAVSSQRILIQAPAAGVVIKITASSPGSVQPFRVDIKDTCACRGMNVFDVLQWVLKHFLASALLFPSDPSIHTGHLDSHISGHSELLKAGGVPGMELGPVPGSDGAARAALTPISTPRLGGLALTRATLIVPRGCKQRRKKIDGRKEQVRNLHITSYTNTGFCVSPCAHVVEGTCSNVSGLIVGIYECKEKKEDVKSEDEDAQGKLKQRRSRTNFTLEQLNELERLFDETHYPDAFMREELSQRLGLSEARVWFQNRRAKCRKQENQMHKGVILGSASHLDACRVAPYVNMGALRMPFQQVQAQLQLEGVTHSHPHLHPHLAAHAPYLMFPPPPFGLPIASLADSASAAAAVAAAAKSNSKNSSIADLRLKARKHTEALGL</sequence>
<dbReference type="Gene3D" id="1.10.10.60">
    <property type="entry name" value="Homeodomain-like"/>
    <property type="match status" value="1"/>
</dbReference>
<evidence type="ECO:0000259" key="8">
    <source>
        <dbReference type="PROSITE" id="PS50071"/>
    </source>
</evidence>
<dbReference type="InterPro" id="IPR052631">
    <property type="entry name" value="Paired_homeobox_Bicoid"/>
</dbReference>
<dbReference type="GO" id="GO:0000981">
    <property type="term" value="F:DNA-binding transcription factor activity, RNA polymerase II-specific"/>
    <property type="evidence" value="ECO:0007669"/>
    <property type="project" value="TreeGrafter"/>
</dbReference>
<keyword evidence="3 6" id="KW-0238">DNA-binding</keyword>
<dbReference type="Proteomes" id="UP001239994">
    <property type="component" value="Unassembled WGS sequence"/>
</dbReference>
<dbReference type="GO" id="GO:1990837">
    <property type="term" value="F:sequence-specific double-stranded DNA binding"/>
    <property type="evidence" value="ECO:0007669"/>
    <property type="project" value="TreeGrafter"/>
</dbReference>
<organism evidence="10 11">
    <name type="scientific">Electrophorus voltai</name>
    <dbReference type="NCBI Taxonomy" id="2609070"/>
    <lineage>
        <taxon>Eukaryota</taxon>
        <taxon>Metazoa</taxon>
        <taxon>Chordata</taxon>
        <taxon>Craniata</taxon>
        <taxon>Vertebrata</taxon>
        <taxon>Euteleostomi</taxon>
        <taxon>Actinopterygii</taxon>
        <taxon>Neopterygii</taxon>
        <taxon>Teleostei</taxon>
        <taxon>Ostariophysi</taxon>
        <taxon>Gymnotiformes</taxon>
        <taxon>Gymnotoidei</taxon>
        <taxon>Gymnotidae</taxon>
        <taxon>Electrophorus</taxon>
    </lineage>
</organism>
<dbReference type="SMART" id="SM00389">
    <property type="entry name" value="HOX"/>
    <property type="match status" value="1"/>
</dbReference>